<comment type="pathway">
    <text evidence="7">Isoprenoid biosynthesis; isopentenyl diphosphate biosynthesis via DXP pathway; isopentenyl diphosphate from 1-deoxy-D-xylulose 5-phosphate: step 5/6.</text>
</comment>
<dbReference type="PANTHER" id="PTHR30454:SF0">
    <property type="entry name" value="4-HYDROXY-3-METHYLBUT-2-EN-1-YL DIPHOSPHATE SYNTHASE (FERREDOXIN), CHLOROPLASTIC"/>
    <property type="match status" value="1"/>
</dbReference>
<keyword evidence="11" id="KW-1185">Reference proteome</keyword>
<evidence type="ECO:0000256" key="6">
    <source>
        <dbReference type="ARBA" id="ARBA00023229"/>
    </source>
</evidence>
<sequence>MKRMSDKKGRCVFISGMGVGSGYPVRVETMLKVPLYNLEEVVSKVRELEREGCELLRVAFPSLELKEQLQCLIKSTNIPIMADIHFDPNLALSAIEAGCPSVRINPGNMKNKKALREIVSAAKERGVVIRIGANGGSLASSFYERAQGDQAKALVLAVEEQIKLMWDEGFEDLIISAKATSINATLKANILLKQRYPYPLHIGITEAGPGVHGVTKSSVGIALMLSQGIGDTIRVSLTDSSVKEIKVGQEILQALGIRRFRADLVSCPTCGRKRIDVQTLVKAIEPVLDKFPKDWTIAVMGCEVNGPKEASSANLGVAGTLSGVVFFQHGKIVGKCSVEDIETYVKTLIKHL</sequence>
<evidence type="ECO:0000313" key="11">
    <source>
        <dbReference type="Proteomes" id="UP000005868"/>
    </source>
</evidence>
<comment type="similarity">
    <text evidence="7">Belongs to the IspG family.</text>
</comment>
<dbReference type="InterPro" id="IPR058579">
    <property type="entry name" value="IspG_C"/>
</dbReference>
<dbReference type="HOGENOM" id="CLU_042258_0_0_0"/>
<evidence type="ECO:0000313" key="10">
    <source>
        <dbReference type="EMBL" id="AER66780.1"/>
    </source>
</evidence>
<dbReference type="EMBL" id="CP003096">
    <property type="protein sequence ID" value="AER66780.1"/>
    <property type="molecule type" value="Genomic_DNA"/>
</dbReference>
<gene>
    <name evidence="7" type="primary">ispG</name>
    <name evidence="10" type="ordered locus">Tlie_1047</name>
</gene>
<dbReference type="SUPFAM" id="SSF56014">
    <property type="entry name" value="Nitrite and sulphite reductase 4Fe-4S domain-like"/>
    <property type="match status" value="1"/>
</dbReference>
<dbReference type="eggNOG" id="COG0821">
    <property type="taxonomic scope" value="Bacteria"/>
</dbReference>
<dbReference type="GO" id="GO:0005506">
    <property type="term" value="F:iron ion binding"/>
    <property type="evidence" value="ECO:0007669"/>
    <property type="project" value="InterPro"/>
</dbReference>
<dbReference type="GO" id="GO:0051539">
    <property type="term" value="F:4 iron, 4 sulfur cluster binding"/>
    <property type="evidence" value="ECO:0007669"/>
    <property type="project" value="UniProtKB-UniRule"/>
</dbReference>
<dbReference type="GO" id="GO:0019288">
    <property type="term" value="P:isopentenyl diphosphate biosynthetic process, methylerythritol 4-phosphate pathway"/>
    <property type="evidence" value="ECO:0007669"/>
    <property type="project" value="UniProtKB-UniRule"/>
</dbReference>
<dbReference type="Gene3D" id="3.30.413.10">
    <property type="entry name" value="Sulfite Reductase Hemoprotein, domain 1"/>
    <property type="match status" value="1"/>
</dbReference>
<dbReference type="PANTHER" id="PTHR30454">
    <property type="entry name" value="4-HYDROXY-3-METHYLBUT-2-EN-1-YL DIPHOSPHATE SYNTHASE"/>
    <property type="match status" value="1"/>
</dbReference>
<accession>G7VA80</accession>
<keyword evidence="1 7" id="KW-0004">4Fe-4S</keyword>
<feature type="binding site" evidence="7">
    <location>
        <position position="267"/>
    </location>
    <ligand>
        <name>[4Fe-4S] cluster</name>
        <dbReference type="ChEBI" id="CHEBI:49883"/>
    </ligand>
</feature>
<feature type="binding site" evidence="7">
    <location>
        <position position="309"/>
    </location>
    <ligand>
        <name>[4Fe-4S] cluster</name>
        <dbReference type="ChEBI" id="CHEBI:49883"/>
    </ligand>
</feature>
<evidence type="ECO:0000256" key="4">
    <source>
        <dbReference type="ARBA" id="ARBA00023004"/>
    </source>
</evidence>
<proteinExistence type="inferred from homology"/>
<dbReference type="NCBIfam" id="NF001540">
    <property type="entry name" value="PRK00366.1"/>
    <property type="match status" value="1"/>
</dbReference>
<comment type="cofactor">
    <cofactor evidence="7">
        <name>[4Fe-4S] cluster</name>
        <dbReference type="ChEBI" id="CHEBI:49883"/>
    </cofactor>
    <text evidence="7">Binds 1 [4Fe-4S] cluster.</text>
</comment>
<dbReference type="AlphaFoldDB" id="G7VA80"/>
<dbReference type="InterPro" id="IPR011005">
    <property type="entry name" value="Dihydropteroate_synth-like_sf"/>
</dbReference>
<dbReference type="InterPro" id="IPR058578">
    <property type="entry name" value="IspG_TIM"/>
</dbReference>
<dbReference type="Pfam" id="PF26540">
    <property type="entry name" value="GcpE_C"/>
    <property type="match status" value="1"/>
</dbReference>
<dbReference type="Gene3D" id="3.20.20.20">
    <property type="entry name" value="Dihydropteroate synthase-like"/>
    <property type="match status" value="1"/>
</dbReference>
<dbReference type="UniPathway" id="UPA00056">
    <property type="reaction ID" value="UER00096"/>
</dbReference>
<dbReference type="GO" id="GO:0046429">
    <property type="term" value="F:4-hydroxy-3-methylbut-2-en-1-yl diphosphate synthase activity (ferredoxin)"/>
    <property type="evidence" value="ECO:0007669"/>
    <property type="project" value="UniProtKB-UniRule"/>
</dbReference>
<dbReference type="STRING" id="580340.Tlie_1047"/>
<reference evidence="11" key="1">
    <citation type="submission" date="2011-10" db="EMBL/GenBank/DDBJ databases">
        <title>The complete genome of chromosome of Thermovirga lienii DSM 17291.</title>
        <authorList>
            <consortium name="US DOE Joint Genome Institute (JGI-PGF)"/>
            <person name="Lucas S."/>
            <person name="Copeland A."/>
            <person name="Lapidus A."/>
            <person name="Glavina del Rio T."/>
            <person name="Dalin E."/>
            <person name="Tice H."/>
            <person name="Bruce D."/>
            <person name="Goodwin L."/>
            <person name="Pitluck S."/>
            <person name="Peters L."/>
            <person name="Mikhailova N."/>
            <person name="Saunders E."/>
            <person name="Kyrpides N."/>
            <person name="Mavromatis K."/>
            <person name="Ivanova N."/>
            <person name="Last F.I."/>
            <person name="Brettin T."/>
            <person name="Detter J.C."/>
            <person name="Han C."/>
            <person name="Larimer F."/>
            <person name="Land M."/>
            <person name="Hauser L."/>
            <person name="Markowitz V."/>
            <person name="Cheng J.-F."/>
            <person name="Hugenholtz P."/>
            <person name="Woyke T."/>
            <person name="Wu D."/>
            <person name="Spring S."/>
            <person name="Schroeder M."/>
            <person name="Brambilla E.-M."/>
            <person name="Klenk H.-P."/>
            <person name="Eisen J.A."/>
        </authorList>
    </citation>
    <scope>NUCLEOTIDE SEQUENCE [LARGE SCALE GENOMIC DNA]</scope>
    <source>
        <strain evidence="11">ATCC BAA-1197 / DSM 17291 / Cas60314</strain>
    </source>
</reference>
<evidence type="ECO:0000256" key="5">
    <source>
        <dbReference type="ARBA" id="ARBA00023014"/>
    </source>
</evidence>
<dbReference type="GO" id="GO:0141197">
    <property type="term" value="F:4-hydroxy-3-methylbut-2-enyl-diphosphate synthase activity (flavodoxin)"/>
    <property type="evidence" value="ECO:0007669"/>
    <property type="project" value="UniProtKB-EC"/>
</dbReference>
<name>G7VA80_THELD</name>
<protein>
    <recommendedName>
        <fullName evidence="7">4-hydroxy-3-methylbut-2-en-1-yl diphosphate synthase (flavodoxin)</fullName>
        <ecNumber evidence="7">1.17.7.3</ecNumber>
    </recommendedName>
    <alternativeName>
        <fullName evidence="7">1-hydroxy-2-methyl-2-(E)-butenyl 4-diphosphate synthase</fullName>
    </alternativeName>
</protein>
<keyword evidence="6 7" id="KW-0414">Isoprene biosynthesis</keyword>
<evidence type="ECO:0000256" key="1">
    <source>
        <dbReference type="ARBA" id="ARBA00022485"/>
    </source>
</evidence>
<dbReference type="NCBIfam" id="TIGR00612">
    <property type="entry name" value="ispG_gcpE"/>
    <property type="match status" value="1"/>
</dbReference>
<evidence type="ECO:0000259" key="8">
    <source>
        <dbReference type="Pfam" id="PF04551"/>
    </source>
</evidence>
<comment type="function">
    <text evidence="7">Converts 2C-methyl-D-erythritol 2,4-cyclodiphosphate (ME-2,4cPP) into 1-hydroxy-2-methyl-2-(E)-butenyl 4-diphosphate.</text>
</comment>
<evidence type="ECO:0000259" key="9">
    <source>
        <dbReference type="Pfam" id="PF26540"/>
    </source>
</evidence>
<keyword evidence="5 7" id="KW-0411">Iron-sulfur</keyword>
<dbReference type="PIRSF" id="PIRSF004640">
    <property type="entry name" value="IspG"/>
    <property type="match status" value="1"/>
</dbReference>
<dbReference type="Proteomes" id="UP000005868">
    <property type="component" value="Chromosome"/>
</dbReference>
<keyword evidence="2 7" id="KW-0479">Metal-binding</keyword>
<evidence type="ECO:0000256" key="2">
    <source>
        <dbReference type="ARBA" id="ARBA00022723"/>
    </source>
</evidence>
<feature type="domain" description="IspG TIM-barrel" evidence="8">
    <location>
        <begin position="11"/>
        <end position="249"/>
    </location>
</feature>
<dbReference type="HAMAP" id="MF_00159">
    <property type="entry name" value="IspG"/>
    <property type="match status" value="1"/>
</dbReference>
<feature type="binding site" evidence="7">
    <location>
        <position position="270"/>
    </location>
    <ligand>
        <name>[4Fe-4S] cluster</name>
        <dbReference type="ChEBI" id="CHEBI:49883"/>
    </ligand>
</feature>
<keyword evidence="3 7" id="KW-0560">Oxidoreductase</keyword>
<dbReference type="Pfam" id="PF04551">
    <property type="entry name" value="GcpE"/>
    <property type="match status" value="1"/>
</dbReference>
<dbReference type="InterPro" id="IPR045854">
    <property type="entry name" value="NO2/SO3_Rdtase_4Fe4S_sf"/>
</dbReference>
<feature type="domain" description="IspG C-terminal" evidence="9">
    <location>
        <begin position="264"/>
        <end position="350"/>
    </location>
</feature>
<reference evidence="10 11" key="2">
    <citation type="journal article" date="2012" name="Stand. Genomic Sci.">
        <title>Genome sequence of the moderately thermophilic, amino-acid-degrading and sulfur-reducing bacterium Thermovirga lienii type strain (Cas60314(T)).</title>
        <authorList>
            <person name="Goker M."/>
            <person name="Saunders E."/>
            <person name="Lapidus A."/>
            <person name="Nolan M."/>
            <person name="Lucas S."/>
            <person name="Hammon N."/>
            <person name="Deshpande S."/>
            <person name="Cheng J.F."/>
            <person name="Han C."/>
            <person name="Tapia R."/>
            <person name="Goodwin L.A."/>
            <person name="Pitluck S."/>
            <person name="Liolios K."/>
            <person name="Mavromatis K."/>
            <person name="Pagani I."/>
            <person name="Ivanova N."/>
            <person name="Mikhailova N."/>
            <person name="Pati A."/>
            <person name="Chen A."/>
            <person name="Palaniappan K."/>
            <person name="Land M."/>
            <person name="Chang Y.J."/>
            <person name="Jeffries C.D."/>
            <person name="Brambilla E.M."/>
            <person name="Rohde M."/>
            <person name="Spring S."/>
            <person name="Detter J.C."/>
            <person name="Woyke T."/>
            <person name="Bristow J."/>
            <person name="Eisen J.A."/>
            <person name="Markowitz V."/>
            <person name="Hugenholtz P."/>
            <person name="Kyrpides N.C."/>
            <person name="Klenk H.P."/>
        </authorList>
    </citation>
    <scope>NUCLEOTIDE SEQUENCE [LARGE SCALE GENOMIC DNA]</scope>
    <source>
        <strain evidence="11">ATCC BAA-1197 / DSM 17291 / Cas60314</strain>
    </source>
</reference>
<dbReference type="InterPro" id="IPR004588">
    <property type="entry name" value="IspG_bac-typ"/>
</dbReference>
<evidence type="ECO:0000256" key="7">
    <source>
        <dbReference type="HAMAP-Rule" id="MF_00159"/>
    </source>
</evidence>
<feature type="binding site" evidence="7">
    <location>
        <position position="302"/>
    </location>
    <ligand>
        <name>[4Fe-4S] cluster</name>
        <dbReference type="ChEBI" id="CHEBI:49883"/>
    </ligand>
</feature>
<dbReference type="EC" id="1.17.7.3" evidence="7"/>
<dbReference type="KEGG" id="tli:Tlie_1047"/>
<dbReference type="GO" id="GO:0016114">
    <property type="term" value="P:terpenoid biosynthetic process"/>
    <property type="evidence" value="ECO:0007669"/>
    <property type="project" value="InterPro"/>
</dbReference>
<keyword evidence="4 7" id="KW-0408">Iron</keyword>
<evidence type="ECO:0000256" key="3">
    <source>
        <dbReference type="ARBA" id="ARBA00023002"/>
    </source>
</evidence>
<organism evidence="10 11">
    <name type="scientific">Thermovirga lienii (strain ATCC BAA-1197 / DSM 17291 / Cas60314)</name>
    <dbReference type="NCBI Taxonomy" id="580340"/>
    <lineage>
        <taxon>Bacteria</taxon>
        <taxon>Thermotogati</taxon>
        <taxon>Synergistota</taxon>
        <taxon>Synergistia</taxon>
        <taxon>Synergistales</taxon>
        <taxon>Thermovirgaceae</taxon>
        <taxon>Thermovirga</taxon>
    </lineage>
</organism>
<dbReference type="InterPro" id="IPR016425">
    <property type="entry name" value="IspG_bac"/>
</dbReference>
<comment type="catalytic activity">
    <reaction evidence="7">
        <text>(2E)-4-hydroxy-3-methylbut-2-enyl diphosphate + oxidized [flavodoxin] + H2O + 2 H(+) = 2-C-methyl-D-erythritol 2,4-cyclic diphosphate + reduced [flavodoxin]</text>
        <dbReference type="Rhea" id="RHEA:43604"/>
        <dbReference type="Rhea" id="RHEA-COMP:10622"/>
        <dbReference type="Rhea" id="RHEA-COMP:10623"/>
        <dbReference type="ChEBI" id="CHEBI:15377"/>
        <dbReference type="ChEBI" id="CHEBI:15378"/>
        <dbReference type="ChEBI" id="CHEBI:57618"/>
        <dbReference type="ChEBI" id="CHEBI:58210"/>
        <dbReference type="ChEBI" id="CHEBI:58483"/>
        <dbReference type="ChEBI" id="CHEBI:128753"/>
        <dbReference type="EC" id="1.17.7.3"/>
    </reaction>
</comment>
<dbReference type="SUPFAM" id="SSF51717">
    <property type="entry name" value="Dihydropteroate synthetase-like"/>
    <property type="match status" value="1"/>
</dbReference>